<dbReference type="Pfam" id="PF18052">
    <property type="entry name" value="Rx_N"/>
    <property type="match status" value="1"/>
</dbReference>
<comment type="similarity">
    <text evidence="1">Belongs to the disease resistance NB-LRR family.</text>
</comment>
<evidence type="ECO:0000313" key="10">
    <source>
        <dbReference type="Proteomes" id="UP001054889"/>
    </source>
</evidence>
<evidence type="ECO:0000256" key="1">
    <source>
        <dbReference type="ARBA" id="ARBA00008894"/>
    </source>
</evidence>
<keyword evidence="3" id="KW-0677">Repeat</keyword>
<dbReference type="Gene3D" id="1.20.5.4130">
    <property type="match status" value="1"/>
</dbReference>
<comment type="caution">
    <text evidence="9">The sequence shown here is derived from an EMBL/GenBank/DDBJ whole genome shotgun (WGS) entry which is preliminary data.</text>
</comment>
<evidence type="ECO:0000256" key="2">
    <source>
        <dbReference type="ARBA" id="ARBA00022614"/>
    </source>
</evidence>
<name>A0AAV5EZ84_ELECO</name>
<dbReference type="PANTHER" id="PTHR19338">
    <property type="entry name" value="TRANSLOCASE OF INNER MITOCHONDRIAL MEMBRANE 13 HOMOLOG"/>
    <property type="match status" value="1"/>
</dbReference>
<sequence>MAGALVSASTGVIESVLCKLSSMLEKGYRGSKRVEKDILFLRNELGSMNAVMQKHAMSKEPDLQVKAWMKEVRELAYDIEDVVDAFVDQVEEKPDQPIGIKGFIINSVQKLRELVSRSTIAEEIEELKHQVLEVSERRKRYKVDEYTSGESAETIDPRLTALYAEIDGLVGIDAPMNKIIRLLTEDNADGEFRQQVKLVSIVGFGGIGKTTLANQVYQKIKGQFDCACFVFMSQKPNMKKILVDLLSGLGPACNMSDDEIQVINRTRDFLHDKR</sequence>
<evidence type="ECO:0000313" key="9">
    <source>
        <dbReference type="EMBL" id="GJN28127.1"/>
    </source>
</evidence>
<evidence type="ECO:0000256" key="5">
    <source>
        <dbReference type="ARBA" id="ARBA00022821"/>
    </source>
</evidence>
<proteinExistence type="inferred from homology"/>
<organism evidence="9 10">
    <name type="scientific">Eleusine coracana subsp. coracana</name>
    <dbReference type="NCBI Taxonomy" id="191504"/>
    <lineage>
        <taxon>Eukaryota</taxon>
        <taxon>Viridiplantae</taxon>
        <taxon>Streptophyta</taxon>
        <taxon>Embryophyta</taxon>
        <taxon>Tracheophyta</taxon>
        <taxon>Spermatophyta</taxon>
        <taxon>Magnoliopsida</taxon>
        <taxon>Liliopsida</taxon>
        <taxon>Poales</taxon>
        <taxon>Poaceae</taxon>
        <taxon>PACMAD clade</taxon>
        <taxon>Chloridoideae</taxon>
        <taxon>Cynodonteae</taxon>
        <taxon>Eleusininae</taxon>
        <taxon>Eleusine</taxon>
    </lineage>
</organism>
<dbReference type="SUPFAM" id="SSF52540">
    <property type="entry name" value="P-loop containing nucleoside triphosphate hydrolases"/>
    <property type="match status" value="1"/>
</dbReference>
<keyword evidence="5" id="KW-0611">Plant defense</keyword>
<accession>A0AAV5EZ84</accession>
<keyword evidence="10" id="KW-1185">Reference proteome</keyword>
<dbReference type="InterPro" id="IPR041118">
    <property type="entry name" value="Rx_N"/>
</dbReference>
<dbReference type="GO" id="GO:0006952">
    <property type="term" value="P:defense response"/>
    <property type="evidence" value="ECO:0007669"/>
    <property type="project" value="UniProtKB-KW"/>
</dbReference>
<evidence type="ECO:0000256" key="6">
    <source>
        <dbReference type="SAM" id="Coils"/>
    </source>
</evidence>
<dbReference type="GO" id="GO:0043531">
    <property type="term" value="F:ADP binding"/>
    <property type="evidence" value="ECO:0007669"/>
    <property type="project" value="InterPro"/>
</dbReference>
<feature type="coiled-coil region" evidence="6">
    <location>
        <begin position="117"/>
        <end position="144"/>
    </location>
</feature>
<dbReference type="CDD" id="cd14798">
    <property type="entry name" value="RX-CC_like"/>
    <property type="match status" value="1"/>
</dbReference>
<dbReference type="InterPro" id="IPR002182">
    <property type="entry name" value="NB-ARC"/>
</dbReference>
<protein>
    <recommendedName>
        <fullName evidence="11">Disease resistance protein</fullName>
    </recommendedName>
</protein>
<dbReference type="Pfam" id="PF00931">
    <property type="entry name" value="NB-ARC"/>
    <property type="match status" value="1"/>
</dbReference>
<feature type="domain" description="Disease resistance N-terminal" evidence="8">
    <location>
        <begin position="12"/>
        <end position="95"/>
    </location>
</feature>
<dbReference type="InterPro" id="IPR027417">
    <property type="entry name" value="P-loop_NTPase"/>
</dbReference>
<evidence type="ECO:0000259" key="7">
    <source>
        <dbReference type="Pfam" id="PF00931"/>
    </source>
</evidence>
<evidence type="ECO:0008006" key="11">
    <source>
        <dbReference type="Google" id="ProtNLM"/>
    </source>
</evidence>
<keyword evidence="2" id="KW-0433">Leucine-rich repeat</keyword>
<dbReference type="EMBL" id="BQKI01000080">
    <property type="protein sequence ID" value="GJN28127.1"/>
    <property type="molecule type" value="Genomic_DNA"/>
</dbReference>
<dbReference type="AlphaFoldDB" id="A0AAV5EZ84"/>
<keyword evidence="4" id="KW-0547">Nucleotide-binding</keyword>
<evidence type="ECO:0000256" key="3">
    <source>
        <dbReference type="ARBA" id="ARBA00022737"/>
    </source>
</evidence>
<reference evidence="9" key="1">
    <citation type="journal article" date="2018" name="DNA Res.">
        <title>Multiple hybrid de novo genome assembly of finger millet, an orphan allotetraploid crop.</title>
        <authorList>
            <person name="Hatakeyama M."/>
            <person name="Aluri S."/>
            <person name="Balachadran M.T."/>
            <person name="Sivarajan S.R."/>
            <person name="Patrignani A."/>
            <person name="Gruter S."/>
            <person name="Poveda L."/>
            <person name="Shimizu-Inatsugi R."/>
            <person name="Baeten J."/>
            <person name="Francoijs K.J."/>
            <person name="Nataraja K.N."/>
            <person name="Reddy Y.A.N."/>
            <person name="Phadnis S."/>
            <person name="Ravikumar R.L."/>
            <person name="Schlapbach R."/>
            <person name="Sreeman S.M."/>
            <person name="Shimizu K.K."/>
        </authorList>
    </citation>
    <scope>NUCLEOTIDE SEQUENCE</scope>
</reference>
<evidence type="ECO:0000256" key="4">
    <source>
        <dbReference type="ARBA" id="ARBA00022741"/>
    </source>
</evidence>
<keyword evidence="6" id="KW-0175">Coiled coil</keyword>
<dbReference type="Proteomes" id="UP001054889">
    <property type="component" value="Unassembled WGS sequence"/>
</dbReference>
<dbReference type="PANTHER" id="PTHR19338:SF45">
    <property type="entry name" value="RX N-TERMINAL DOMAIN-CONTAINING PROTEIN"/>
    <property type="match status" value="1"/>
</dbReference>
<feature type="domain" description="NB-ARC" evidence="7">
    <location>
        <begin position="175"/>
        <end position="271"/>
    </location>
</feature>
<gene>
    <name evidence="9" type="primary">gb16212</name>
    <name evidence="9" type="ORF">PR202_gb16212</name>
</gene>
<reference evidence="9" key="2">
    <citation type="submission" date="2021-12" db="EMBL/GenBank/DDBJ databases">
        <title>Resequencing data analysis of finger millet.</title>
        <authorList>
            <person name="Hatakeyama M."/>
            <person name="Aluri S."/>
            <person name="Balachadran M.T."/>
            <person name="Sivarajan S.R."/>
            <person name="Poveda L."/>
            <person name="Shimizu-Inatsugi R."/>
            <person name="Schlapbach R."/>
            <person name="Sreeman S.M."/>
            <person name="Shimizu K.K."/>
        </authorList>
    </citation>
    <scope>NUCLEOTIDE SEQUENCE</scope>
</reference>
<dbReference type="Gene3D" id="3.40.50.300">
    <property type="entry name" value="P-loop containing nucleotide triphosphate hydrolases"/>
    <property type="match status" value="1"/>
</dbReference>
<evidence type="ECO:0000259" key="8">
    <source>
        <dbReference type="Pfam" id="PF18052"/>
    </source>
</evidence>
<dbReference type="InterPro" id="IPR038005">
    <property type="entry name" value="RX-like_CC"/>
</dbReference>